<name>A0A835FDC6_9POAL</name>
<evidence type="ECO:0000313" key="3">
    <source>
        <dbReference type="Proteomes" id="UP000636709"/>
    </source>
</evidence>
<gene>
    <name evidence="2" type="ORF">HU200_013774</name>
</gene>
<keyword evidence="3" id="KW-1185">Reference proteome</keyword>
<proteinExistence type="predicted"/>
<feature type="region of interest" description="Disordered" evidence="1">
    <location>
        <begin position="59"/>
        <end position="78"/>
    </location>
</feature>
<dbReference type="AlphaFoldDB" id="A0A835FDC6"/>
<evidence type="ECO:0000313" key="2">
    <source>
        <dbReference type="EMBL" id="KAF8740722.1"/>
    </source>
</evidence>
<sequence length="251" mass="27755">MARTRSYYRNQMATVAWLHGTGNRYGGRDAEGDVSEQNQIISYELGPGGLASAQAAVKKKRRGRDGPSNVAAETCPRGGGGEDGRCLDLVVAERVIRRPVVIEIDSDSESDSDKGLESDHDSDLNLEDFVSRHEFENMYESFYDNNKEVRKVPWLRPKHLPHLMRSTYPGVLHQLRVWSGEQDRVVMASATQHVFQPIVTTSVVGTFVLPIVQLDDHPGVFLIRLLTRPTLTSSTVMLGTGAGRMSSSLAC</sequence>
<dbReference type="EMBL" id="JACEFO010001314">
    <property type="protein sequence ID" value="KAF8740722.1"/>
    <property type="molecule type" value="Genomic_DNA"/>
</dbReference>
<organism evidence="2 3">
    <name type="scientific">Digitaria exilis</name>
    <dbReference type="NCBI Taxonomy" id="1010633"/>
    <lineage>
        <taxon>Eukaryota</taxon>
        <taxon>Viridiplantae</taxon>
        <taxon>Streptophyta</taxon>
        <taxon>Embryophyta</taxon>
        <taxon>Tracheophyta</taxon>
        <taxon>Spermatophyta</taxon>
        <taxon>Magnoliopsida</taxon>
        <taxon>Liliopsida</taxon>
        <taxon>Poales</taxon>
        <taxon>Poaceae</taxon>
        <taxon>PACMAD clade</taxon>
        <taxon>Panicoideae</taxon>
        <taxon>Panicodae</taxon>
        <taxon>Paniceae</taxon>
        <taxon>Anthephorinae</taxon>
        <taxon>Digitaria</taxon>
    </lineage>
</organism>
<protein>
    <submittedName>
        <fullName evidence="2">Uncharacterized protein</fullName>
    </submittedName>
</protein>
<dbReference type="Proteomes" id="UP000636709">
    <property type="component" value="Unassembled WGS sequence"/>
</dbReference>
<accession>A0A835FDC6</accession>
<evidence type="ECO:0000256" key="1">
    <source>
        <dbReference type="SAM" id="MobiDB-lite"/>
    </source>
</evidence>
<reference evidence="2" key="1">
    <citation type="submission" date="2020-07" db="EMBL/GenBank/DDBJ databases">
        <title>Genome sequence and genetic diversity analysis of an under-domesticated orphan crop, white fonio (Digitaria exilis).</title>
        <authorList>
            <person name="Bennetzen J.L."/>
            <person name="Chen S."/>
            <person name="Ma X."/>
            <person name="Wang X."/>
            <person name="Yssel A.E.J."/>
            <person name="Chaluvadi S.R."/>
            <person name="Johnson M."/>
            <person name="Gangashetty P."/>
            <person name="Hamidou F."/>
            <person name="Sanogo M.D."/>
            <person name="Zwaenepoel A."/>
            <person name="Wallace J."/>
            <person name="Van De Peer Y."/>
            <person name="Van Deynze A."/>
        </authorList>
    </citation>
    <scope>NUCLEOTIDE SEQUENCE</scope>
    <source>
        <tissue evidence="2">Leaves</tissue>
    </source>
</reference>
<comment type="caution">
    <text evidence="2">The sequence shown here is derived from an EMBL/GenBank/DDBJ whole genome shotgun (WGS) entry which is preliminary data.</text>
</comment>